<dbReference type="EMBL" id="CP024899">
    <property type="protein sequence ID" value="ATX66054.1"/>
    <property type="molecule type" value="Genomic_DNA"/>
</dbReference>
<reference evidence="1 2" key="1">
    <citation type="submission" date="2017-11" db="EMBL/GenBank/DDBJ databases">
        <title>Revised Sequence and Annotation of the Rhodobaca barguzinensis strain alga05 Genome.</title>
        <authorList>
            <person name="Kopejtka K."/>
            <person name="Tomasch J.M."/>
            <person name="Bunk B."/>
            <person name="Koblizek M."/>
        </authorList>
    </citation>
    <scope>NUCLEOTIDE SEQUENCE [LARGE SCALE GENOMIC DNA]</scope>
    <source>
        <strain evidence="2">alga05</strain>
    </source>
</reference>
<gene>
    <name evidence="1" type="ORF">BG454_09645</name>
</gene>
<dbReference type="RefSeq" id="WP_071480576.1">
    <property type="nucleotide sequence ID" value="NZ_SODJ01000003.1"/>
</dbReference>
<protein>
    <submittedName>
        <fullName evidence="1">DUF3445 domain-containing protein</fullName>
    </submittedName>
</protein>
<proteinExistence type="predicted"/>
<dbReference type="AlphaFoldDB" id="A0A2K8K9C9"/>
<organism evidence="1 2">
    <name type="scientific">Roseinatronobacter bogoriensis subsp. barguzinensis</name>
    <dbReference type="NCBI Taxonomy" id="441209"/>
    <lineage>
        <taxon>Bacteria</taxon>
        <taxon>Pseudomonadati</taxon>
        <taxon>Pseudomonadota</taxon>
        <taxon>Alphaproteobacteria</taxon>
        <taxon>Rhodobacterales</taxon>
        <taxon>Paracoccaceae</taxon>
        <taxon>Roseinatronobacter</taxon>
    </lineage>
</organism>
<dbReference type="OrthoDB" id="5242510at2"/>
<sequence length="267" mass="29950">MTILHSSLPFSPWTTPAGRRLPGIMPLDRADWLLCDEVYAEQMAERAALLAARSADVLATQPEAEPAALELLDEILRDLPALGFEIRGDHILRPDGQTVALDKTRPLWTIGHLLQADFCLLQKPKEASEHVLTGAVLCFPSSWTLSEKLGKPLMRIHVPVDSYDTQMGARVQRMFDAMRPEQPLWRANVLRYTNPALYQPQPEFAPKEKRDGGAYIRSERQCLLKLPRTGAVVFSIHTAQVSRDSLTEEQRIALEGIETSAHSLVRQ</sequence>
<keyword evidence="2" id="KW-1185">Reference proteome</keyword>
<dbReference type="STRING" id="441209.GCA_001870665_01707"/>
<accession>A0A2K8K9C9</accession>
<dbReference type="Proteomes" id="UP000228948">
    <property type="component" value="Chromosome"/>
</dbReference>
<dbReference type="KEGG" id="rbg:BG454_09645"/>
<evidence type="ECO:0000313" key="1">
    <source>
        <dbReference type="EMBL" id="ATX66054.1"/>
    </source>
</evidence>
<dbReference type="Pfam" id="PF11927">
    <property type="entry name" value="HODM_asu-like"/>
    <property type="match status" value="1"/>
</dbReference>
<name>A0A2K8K9C9_9RHOB</name>
<dbReference type="InterPro" id="IPR021848">
    <property type="entry name" value="HODM_asu-like"/>
</dbReference>
<evidence type="ECO:0000313" key="2">
    <source>
        <dbReference type="Proteomes" id="UP000228948"/>
    </source>
</evidence>